<evidence type="ECO:0000313" key="2">
    <source>
        <dbReference type="Proteomes" id="UP000323000"/>
    </source>
</evidence>
<evidence type="ECO:0000313" key="1">
    <source>
        <dbReference type="EMBL" id="TXG67506.1"/>
    </source>
</evidence>
<dbReference type="OrthoDB" id="1654423at2759"/>
<dbReference type="InterPro" id="IPR007657">
    <property type="entry name" value="Glycosyltransferase_61"/>
</dbReference>
<keyword evidence="2" id="KW-1185">Reference proteome</keyword>
<organism evidence="1 2">
    <name type="scientific">Acer yangbiense</name>
    <dbReference type="NCBI Taxonomy" id="1000413"/>
    <lineage>
        <taxon>Eukaryota</taxon>
        <taxon>Viridiplantae</taxon>
        <taxon>Streptophyta</taxon>
        <taxon>Embryophyta</taxon>
        <taxon>Tracheophyta</taxon>
        <taxon>Spermatophyta</taxon>
        <taxon>Magnoliopsida</taxon>
        <taxon>eudicotyledons</taxon>
        <taxon>Gunneridae</taxon>
        <taxon>Pentapetalae</taxon>
        <taxon>rosids</taxon>
        <taxon>malvids</taxon>
        <taxon>Sapindales</taxon>
        <taxon>Sapindaceae</taxon>
        <taxon>Hippocastanoideae</taxon>
        <taxon>Acereae</taxon>
        <taxon>Acer</taxon>
    </lineage>
</organism>
<dbReference type="PANTHER" id="PTHR20961">
    <property type="entry name" value="GLYCOSYLTRANSFERASE"/>
    <property type="match status" value="1"/>
</dbReference>
<comment type="caution">
    <text evidence="1">The sequence shown here is derived from an EMBL/GenBank/DDBJ whole genome shotgun (WGS) entry which is preliminary data.</text>
</comment>
<dbReference type="EMBL" id="VAHF01000003">
    <property type="protein sequence ID" value="TXG67506.1"/>
    <property type="molecule type" value="Genomic_DNA"/>
</dbReference>
<gene>
    <name evidence="1" type="ORF">EZV62_008781</name>
</gene>
<proteinExistence type="predicted"/>
<accession>A0A5C7IGC5</accession>
<protein>
    <submittedName>
        <fullName evidence="1">Uncharacterized protein</fullName>
    </submittedName>
</protein>
<dbReference type="GO" id="GO:0016757">
    <property type="term" value="F:glycosyltransferase activity"/>
    <property type="evidence" value="ECO:0007669"/>
    <property type="project" value="InterPro"/>
</dbReference>
<reference evidence="2" key="1">
    <citation type="journal article" date="2019" name="Gigascience">
        <title>De novo genome assembly of the endangered Acer yangbiense, a plant species with extremely small populations endemic to Yunnan Province, China.</title>
        <authorList>
            <person name="Yang J."/>
            <person name="Wariss H.M."/>
            <person name="Tao L."/>
            <person name="Zhang R."/>
            <person name="Yun Q."/>
            <person name="Hollingsworth P."/>
            <person name="Dao Z."/>
            <person name="Luo G."/>
            <person name="Guo H."/>
            <person name="Ma Y."/>
            <person name="Sun W."/>
        </authorList>
    </citation>
    <scope>NUCLEOTIDE SEQUENCE [LARGE SCALE GENOMIC DNA]</scope>
    <source>
        <strain evidence="2">cv. Malutang</strain>
    </source>
</reference>
<name>A0A5C7IGC5_9ROSI</name>
<dbReference type="AlphaFoldDB" id="A0A5C7IGC5"/>
<dbReference type="PANTHER" id="PTHR20961:SF108">
    <property type="entry name" value="GLYCOSYLTRANSFERASE"/>
    <property type="match status" value="1"/>
</dbReference>
<dbReference type="Proteomes" id="UP000323000">
    <property type="component" value="Chromosome 3"/>
</dbReference>
<sequence length="111" mass="12446">MLSLDKFTEEVNKCNVMVGTHGTGLTNKVFLLDGAVVVQVVPLGLDWAASNYFGAPANPASVIFKGYYAFRDVYLDKQNVKINVGRFRETLVRAMNNLSIDDDDDRVFRIR</sequence>